<name>A0ABP9Y0A3_9FUNG</name>
<protein>
    <submittedName>
        <fullName evidence="1">Uncharacterized protein</fullName>
    </submittedName>
</protein>
<dbReference type="EMBL" id="BAABUJ010000015">
    <property type="protein sequence ID" value="GAA5800428.1"/>
    <property type="molecule type" value="Genomic_DNA"/>
</dbReference>
<gene>
    <name evidence="1" type="ORF">HPULCUR_005858</name>
</gene>
<organism evidence="1 2">
    <name type="scientific">Helicostylum pulchrum</name>
    <dbReference type="NCBI Taxonomy" id="562976"/>
    <lineage>
        <taxon>Eukaryota</taxon>
        <taxon>Fungi</taxon>
        <taxon>Fungi incertae sedis</taxon>
        <taxon>Mucoromycota</taxon>
        <taxon>Mucoromycotina</taxon>
        <taxon>Mucoromycetes</taxon>
        <taxon>Mucorales</taxon>
        <taxon>Mucorineae</taxon>
        <taxon>Mucoraceae</taxon>
        <taxon>Helicostylum</taxon>
    </lineage>
</organism>
<accession>A0ABP9Y0A3</accession>
<evidence type="ECO:0000313" key="1">
    <source>
        <dbReference type="EMBL" id="GAA5800428.1"/>
    </source>
</evidence>
<proteinExistence type="predicted"/>
<evidence type="ECO:0000313" key="2">
    <source>
        <dbReference type="Proteomes" id="UP001476247"/>
    </source>
</evidence>
<sequence length="85" mass="9289">MSLKTLDDLKPDGTIGLENISEMIPGPPVYGFGQEFKLGQEIPVVVSILSEADLSSLSFTAKLVGEEVNEINLTYHPEPMTLNRL</sequence>
<dbReference type="Proteomes" id="UP001476247">
    <property type="component" value="Unassembled WGS sequence"/>
</dbReference>
<keyword evidence="2" id="KW-1185">Reference proteome</keyword>
<comment type="caution">
    <text evidence="1">The sequence shown here is derived from an EMBL/GenBank/DDBJ whole genome shotgun (WGS) entry which is preliminary data.</text>
</comment>
<reference evidence="1 2" key="1">
    <citation type="submission" date="2024-04" db="EMBL/GenBank/DDBJ databases">
        <title>genome sequences of Mucor flavus KT1a and Helicostylum pulchrum KT1b strains isolation_sourced from the surface of a dry-aged beef.</title>
        <authorList>
            <person name="Toyotome T."/>
            <person name="Hosono M."/>
            <person name="Torimaru M."/>
            <person name="Fukuda K."/>
            <person name="Mikami N."/>
        </authorList>
    </citation>
    <scope>NUCLEOTIDE SEQUENCE [LARGE SCALE GENOMIC DNA]</scope>
    <source>
        <strain evidence="1 2">KT1b</strain>
    </source>
</reference>